<dbReference type="SUPFAM" id="SSF53474">
    <property type="entry name" value="alpha/beta-Hydrolases"/>
    <property type="match status" value="1"/>
</dbReference>
<keyword evidence="4" id="KW-1185">Reference proteome</keyword>
<feature type="signal peptide" evidence="2">
    <location>
        <begin position="1"/>
        <end position="26"/>
    </location>
</feature>
<evidence type="ECO:0000313" key="4">
    <source>
        <dbReference type="Proteomes" id="UP000317046"/>
    </source>
</evidence>
<reference evidence="3" key="1">
    <citation type="submission" date="2019-06" db="EMBL/GenBank/DDBJ databases">
        <title>Whole genome shotgun sequence of Cellulomonas cellasea NBRC 3753.</title>
        <authorList>
            <person name="Hosoyama A."/>
            <person name="Uohara A."/>
            <person name="Ohji S."/>
            <person name="Ichikawa N."/>
        </authorList>
    </citation>
    <scope>NUCLEOTIDE SEQUENCE [LARGE SCALE GENOMIC DNA]</scope>
    <source>
        <strain evidence="3">NBRC 3753</strain>
    </source>
</reference>
<dbReference type="Gene3D" id="3.40.50.1820">
    <property type="entry name" value="alpha/beta hydrolase"/>
    <property type="match status" value="1"/>
</dbReference>
<comment type="caution">
    <text evidence="3">The sequence shown here is derived from an EMBL/GenBank/DDBJ whole genome shotgun (WGS) entry which is preliminary data.</text>
</comment>
<accession>A0A4Y3L0K4</accession>
<dbReference type="AlphaFoldDB" id="A0A4Y3L0K4"/>
<dbReference type="Proteomes" id="UP000317046">
    <property type="component" value="Unassembled WGS sequence"/>
</dbReference>
<feature type="region of interest" description="Disordered" evidence="1">
    <location>
        <begin position="32"/>
        <end position="56"/>
    </location>
</feature>
<evidence type="ECO:0000256" key="1">
    <source>
        <dbReference type="SAM" id="MobiDB-lite"/>
    </source>
</evidence>
<dbReference type="PROSITE" id="PS51257">
    <property type="entry name" value="PROKAR_LIPOPROTEIN"/>
    <property type="match status" value="1"/>
</dbReference>
<organism evidence="3 4">
    <name type="scientific">Cellulomonas cellasea</name>
    <dbReference type="NCBI Taxonomy" id="43670"/>
    <lineage>
        <taxon>Bacteria</taxon>
        <taxon>Bacillati</taxon>
        <taxon>Actinomycetota</taxon>
        <taxon>Actinomycetes</taxon>
        <taxon>Micrococcales</taxon>
        <taxon>Cellulomonadaceae</taxon>
        <taxon>Cellulomonas</taxon>
    </lineage>
</organism>
<evidence type="ECO:0008006" key="5">
    <source>
        <dbReference type="Google" id="ProtNLM"/>
    </source>
</evidence>
<feature type="chain" id="PRO_5039422514" description="Alpha/beta hydrolase" evidence="2">
    <location>
        <begin position="27"/>
        <end position="255"/>
    </location>
</feature>
<keyword evidence="2" id="KW-0732">Signal</keyword>
<gene>
    <name evidence="3" type="ORF">CCE01nite_38620</name>
</gene>
<proteinExistence type="predicted"/>
<dbReference type="EMBL" id="BJLR01000037">
    <property type="protein sequence ID" value="GEA89913.1"/>
    <property type="molecule type" value="Genomic_DNA"/>
</dbReference>
<dbReference type="InterPro" id="IPR029058">
    <property type="entry name" value="AB_hydrolase_fold"/>
</dbReference>
<protein>
    <recommendedName>
        <fullName evidence="5">Alpha/beta hydrolase</fullName>
    </recommendedName>
</protein>
<name>A0A4Y3L0K4_9CELL</name>
<dbReference type="RefSeq" id="WP_141372864.1">
    <property type="nucleotide sequence ID" value="NZ_BJLR01000037.1"/>
</dbReference>
<evidence type="ECO:0000256" key="2">
    <source>
        <dbReference type="SAM" id="SignalP"/>
    </source>
</evidence>
<evidence type="ECO:0000313" key="3">
    <source>
        <dbReference type="EMBL" id="GEA89913.1"/>
    </source>
</evidence>
<sequence length="255" mass="24763">MPAPRSPRRLALLVVLPLTALLGACGGGDGGEGGGGGGAGAAPTADAAPTGPREIDTPDCVPDDARAVATGPEDEPVVVVTLGDGANGLVFAPQSGDTFCEWVPTLEAYAAQGYTVASFAWSGDAAASLRSAVDVLLAEDVDAYALVGSSVGGAMSAALADDLDPAPAGVLALSPGRVSDAGSAASADSAYTGPLLVIGSAADNATAARAVARADDPSTYLEVPGGAHGLALFATDSGPLVEQRMAEFLGGLFAG</sequence>
<feature type="compositionally biased region" description="Low complexity" evidence="1">
    <location>
        <begin position="41"/>
        <end position="52"/>
    </location>
</feature>